<evidence type="ECO:0000256" key="1">
    <source>
        <dbReference type="ARBA" id="ARBA00004922"/>
    </source>
</evidence>
<keyword evidence="4" id="KW-0328">Glycosyltransferase</keyword>
<gene>
    <name evidence="11" type="ORF">FJQ89_01820</name>
</gene>
<feature type="repeat" description="TPR" evidence="8">
    <location>
        <begin position="880"/>
        <end position="913"/>
    </location>
</feature>
<dbReference type="RefSeq" id="WP_141168797.1">
    <property type="nucleotide sequence ID" value="NZ_CP041185.1"/>
</dbReference>
<dbReference type="InterPro" id="IPR011990">
    <property type="entry name" value="TPR-like_helical_dom_sf"/>
</dbReference>
<dbReference type="OrthoDB" id="101857at2"/>
<dbReference type="SUPFAM" id="SSF48452">
    <property type="entry name" value="TPR-like"/>
    <property type="match status" value="2"/>
</dbReference>
<keyword evidence="5" id="KW-0808">Transferase</keyword>
<feature type="repeat" description="TPR" evidence="8">
    <location>
        <begin position="114"/>
        <end position="147"/>
    </location>
</feature>
<feature type="domain" description="O-GlcNAc transferase C-terminal" evidence="10">
    <location>
        <begin position="468"/>
        <end position="635"/>
    </location>
</feature>
<dbReference type="EC" id="2.4.1.255" evidence="3"/>
<dbReference type="Pfam" id="PF13432">
    <property type="entry name" value="TPR_16"/>
    <property type="match status" value="3"/>
</dbReference>
<feature type="repeat" description="TPR" evidence="8">
    <location>
        <begin position="948"/>
        <end position="981"/>
    </location>
</feature>
<evidence type="ECO:0000256" key="9">
    <source>
        <dbReference type="SAM" id="MobiDB-lite"/>
    </source>
</evidence>
<feature type="domain" description="O-GlcNAc transferase C-terminal" evidence="10">
    <location>
        <begin position="293"/>
        <end position="448"/>
    </location>
</feature>
<dbReference type="PANTHER" id="PTHR44835">
    <property type="entry name" value="UDP-N-ACETYLGLUCOSAMINE--PEPTIDE N-ACETYLGLUCOSAMINYLTRANSFERASE SPINDLY-RELATED"/>
    <property type="match status" value="1"/>
</dbReference>
<dbReference type="Gene3D" id="3.40.50.11380">
    <property type="match status" value="1"/>
</dbReference>
<evidence type="ECO:0000256" key="5">
    <source>
        <dbReference type="ARBA" id="ARBA00022679"/>
    </source>
</evidence>
<dbReference type="GO" id="GO:0097363">
    <property type="term" value="F:protein O-acetylglucosaminyltransferase activity"/>
    <property type="evidence" value="ECO:0007669"/>
    <property type="project" value="UniProtKB-EC"/>
</dbReference>
<dbReference type="InterPro" id="IPR029489">
    <property type="entry name" value="OGT/SEC/SPY_C"/>
</dbReference>
<feature type="repeat" description="TPR" evidence="8">
    <location>
        <begin position="182"/>
        <end position="215"/>
    </location>
</feature>
<dbReference type="UniPathway" id="UPA00378"/>
<proteinExistence type="inferred from homology"/>
<feature type="repeat" description="TPR" evidence="8">
    <location>
        <begin position="914"/>
        <end position="947"/>
    </location>
</feature>
<feature type="compositionally biased region" description="Polar residues" evidence="9">
    <location>
        <begin position="7"/>
        <end position="20"/>
    </location>
</feature>
<dbReference type="EMBL" id="CP041185">
    <property type="protein sequence ID" value="QDG69284.1"/>
    <property type="molecule type" value="Genomic_DNA"/>
</dbReference>
<keyword evidence="6" id="KW-0677">Repeat</keyword>
<keyword evidence="7 8" id="KW-0802">TPR repeat</keyword>
<dbReference type="InterPro" id="IPR019734">
    <property type="entry name" value="TPR_rpt"/>
</dbReference>
<evidence type="ECO:0000256" key="8">
    <source>
        <dbReference type="PROSITE-ProRule" id="PRU00339"/>
    </source>
</evidence>
<evidence type="ECO:0000313" key="11">
    <source>
        <dbReference type="EMBL" id="QDG69284.1"/>
    </source>
</evidence>
<comment type="pathway">
    <text evidence="1">Protein modification; protein glycosylation.</text>
</comment>
<dbReference type="Pfam" id="PF13414">
    <property type="entry name" value="TPR_11"/>
    <property type="match status" value="1"/>
</dbReference>
<evidence type="ECO:0000256" key="4">
    <source>
        <dbReference type="ARBA" id="ARBA00022676"/>
    </source>
</evidence>
<dbReference type="Gene3D" id="1.25.40.10">
    <property type="entry name" value="Tetratricopeptide repeat domain"/>
    <property type="match status" value="6"/>
</dbReference>
<dbReference type="PANTHER" id="PTHR44835:SF1">
    <property type="entry name" value="PROTEIN O-GLCNAC TRANSFERASE"/>
    <property type="match status" value="1"/>
</dbReference>
<accession>A0A4Y6R9M0</accession>
<organism evidence="11 12">
    <name type="scientific">Janthinobacterium tructae</name>
    <dbReference type="NCBI Taxonomy" id="2590869"/>
    <lineage>
        <taxon>Bacteria</taxon>
        <taxon>Pseudomonadati</taxon>
        <taxon>Pseudomonadota</taxon>
        <taxon>Betaproteobacteria</taxon>
        <taxon>Burkholderiales</taxon>
        <taxon>Oxalobacteraceae</taxon>
        <taxon>Janthinobacterium</taxon>
    </lineage>
</organism>
<evidence type="ECO:0000256" key="2">
    <source>
        <dbReference type="ARBA" id="ARBA00005386"/>
    </source>
</evidence>
<protein>
    <recommendedName>
        <fullName evidence="3">protein O-GlcNAc transferase</fullName>
        <ecNumber evidence="3">2.4.1.255</ecNumber>
    </recommendedName>
</protein>
<name>A0A4Y6R9M0_9BURK</name>
<evidence type="ECO:0000256" key="3">
    <source>
        <dbReference type="ARBA" id="ARBA00011970"/>
    </source>
</evidence>
<feature type="repeat" description="TPR" evidence="8">
    <location>
        <begin position="80"/>
        <end position="113"/>
    </location>
</feature>
<dbReference type="InterPro" id="IPR051939">
    <property type="entry name" value="Glycosyltr_41/O-GlcNAc_trsf"/>
</dbReference>
<feature type="repeat" description="TPR" evidence="8">
    <location>
        <begin position="46"/>
        <end position="79"/>
    </location>
</feature>
<dbReference type="Pfam" id="PF13844">
    <property type="entry name" value="Glyco_transf_41"/>
    <property type="match status" value="2"/>
</dbReference>
<feature type="region of interest" description="Disordered" evidence="9">
    <location>
        <begin position="1"/>
        <end position="20"/>
    </location>
</feature>
<dbReference type="Pfam" id="PF13181">
    <property type="entry name" value="TPR_8"/>
    <property type="match status" value="2"/>
</dbReference>
<feature type="repeat" description="TPR" evidence="8">
    <location>
        <begin position="148"/>
        <end position="181"/>
    </location>
</feature>
<dbReference type="PROSITE" id="PS50005">
    <property type="entry name" value="TPR"/>
    <property type="match status" value="8"/>
</dbReference>
<evidence type="ECO:0000256" key="6">
    <source>
        <dbReference type="ARBA" id="ARBA00022737"/>
    </source>
</evidence>
<sequence length="1020" mass="109647">MRPKFASSVTRRQQHLTSATKRQADQAIDAALADYQAVQATLPADAAIHLSIGTALLAMEKLTDAEAAYRRAIMLAPASPAAWKKLAELQTKSGRHDEAIDSYQAALLLDACDVQTLNELGNALQAVGQLDEAMAAYRQMQAIEPDHAHAHNNIGSVLQARGQIDLATQEYQRALAINPHFASAHFNLGTVQLLLEKLDDSLIHFSNTIQYDPHFYAAHNNLSATLSKLGRIDEAVAACRHAIGINPAWNEMHSNMLFALTHSASTHPDTLFKEHQRFGQQFEAPLRALWPRHQNQPDPERTLRIGIVSADLNNHAMANFITPVLENLMHATRLEVFIYCNNKVDDHITAHLRAVVGRWHNVQALSDEQLARQIGQDGIDILIDLSGHTGYNRLLTFARKPAPLQATWMGYPMTTGMLAMDYYLTDRHFSPPGLLDEQFTEKLLLLPACAPYVPSPEAPAISPAPALVNGHVTFGSFNRANKISRDVVARWSSLLRAVPTARMLVAGMPSEQITAMLRGWFDEEGIAAERLSFHAVTDIQNYLVMHRLVDVCVDTWPYTGGTTTLHALWMGVPTLTMVGQTLPSRVGAAILGHLGLDQFIAQDEADFMQKGVAIASDIAALGQLRTDMRARLNNSAAGQPALIAAGLENALRSIWQRWCAGLPTATFEADPAQSSLARRANSMKALHSVNVDTALVLAIEHHQASRFVEAETLYLAIIHRQPDHAIANHNMGLLAAQLGFPDKALPYLRAAMLSAPGEVQFILSYAQGLLQSAQAQAAAEVLASAIGRGFDTPAMQAALARAQGAPVAQADTVPEASANHIAELFHAGLYAEMEQAAHALVAQHPASAFGWSVLGTALQLQGKDALGALGKVVQLAPADAQAHANLGNAWQGAGQHAAAIPCYLRALELEPGFAEAHGNLGSARHATGDMAGAAASLREAVLIDPGYALAHANLATVLLAMGDLQGATAHYRLALALVPGDAQLQRELGAALQLQGLEEEASACFLAADQLARTGGFSAT</sequence>
<keyword evidence="12" id="KW-1185">Reference proteome</keyword>
<comment type="similarity">
    <text evidence="2">Belongs to the glycosyltransferase 41 family. O-GlcNAc transferase subfamily.</text>
</comment>
<dbReference type="AlphaFoldDB" id="A0A4Y6R9M0"/>
<dbReference type="SMART" id="SM00028">
    <property type="entry name" value="TPR"/>
    <property type="match status" value="13"/>
</dbReference>
<dbReference type="KEGG" id="jas:FJQ89_01820"/>
<dbReference type="Proteomes" id="UP000316665">
    <property type="component" value="Chromosome"/>
</dbReference>
<dbReference type="PROSITE" id="PS50293">
    <property type="entry name" value="TPR_REGION"/>
    <property type="match status" value="1"/>
</dbReference>
<evidence type="ECO:0000256" key="7">
    <source>
        <dbReference type="ARBA" id="ARBA00022803"/>
    </source>
</evidence>
<reference evidence="11 12" key="1">
    <citation type="submission" date="2019-06" db="EMBL/GenBank/DDBJ databases">
        <title>Complete genome sequence of Janthinobacterium sp. SNU WT3 isolated from diseased rainbow trout.</title>
        <authorList>
            <person name="Oh W.T."/>
            <person name="Park S.C."/>
        </authorList>
    </citation>
    <scope>NUCLEOTIDE SEQUENCE [LARGE SCALE GENOMIC DNA]</scope>
    <source>
        <strain evidence="11 12">SNU WT3</strain>
    </source>
</reference>
<dbReference type="Gene3D" id="3.40.50.2000">
    <property type="entry name" value="Glycogen Phosphorylase B"/>
    <property type="match status" value="1"/>
</dbReference>
<evidence type="ECO:0000313" key="12">
    <source>
        <dbReference type="Proteomes" id="UP000316665"/>
    </source>
</evidence>
<evidence type="ECO:0000259" key="10">
    <source>
        <dbReference type="Pfam" id="PF13844"/>
    </source>
</evidence>